<dbReference type="AlphaFoldDB" id="A0A7D6CCP6"/>
<feature type="domain" description="Nitroreductase" evidence="5">
    <location>
        <begin position="29"/>
        <end position="182"/>
    </location>
</feature>
<evidence type="ECO:0000313" key="6">
    <source>
        <dbReference type="EMBL" id="QLJ96249.1"/>
    </source>
</evidence>
<keyword evidence="4 6" id="KW-0560">Oxidoreductase</keyword>
<proteinExistence type="predicted"/>
<dbReference type="PANTHER" id="PTHR43543">
    <property type="entry name" value="MALONIC SEMIALDEHYDE REDUCTASE RUTE-RELATED"/>
    <property type="match status" value="1"/>
</dbReference>
<dbReference type="CDD" id="cd02148">
    <property type="entry name" value="RutE-like"/>
    <property type="match status" value="1"/>
</dbReference>
<organism evidence="6">
    <name type="scientific">Micromonospora carbonacea</name>
    <dbReference type="NCBI Taxonomy" id="47853"/>
    <lineage>
        <taxon>Bacteria</taxon>
        <taxon>Bacillati</taxon>
        <taxon>Actinomycetota</taxon>
        <taxon>Actinomycetes</taxon>
        <taxon>Micromonosporales</taxon>
        <taxon>Micromonosporaceae</taxon>
        <taxon>Micromonospora</taxon>
    </lineage>
</organism>
<evidence type="ECO:0000256" key="2">
    <source>
        <dbReference type="ARBA" id="ARBA00022643"/>
    </source>
</evidence>
<dbReference type="SUPFAM" id="SSF55469">
    <property type="entry name" value="FMN-dependent nitroreductase-like"/>
    <property type="match status" value="1"/>
</dbReference>
<keyword evidence="3" id="KW-0521">NADP</keyword>
<dbReference type="PANTHER" id="PTHR43543:SF1">
    <property type="entry name" value="MALONIC SEMIALDEHYDE REDUCTASE RUTE-RELATED"/>
    <property type="match status" value="1"/>
</dbReference>
<dbReference type="InterPro" id="IPR050461">
    <property type="entry name" value="Nitroreductase_HadB/RutE"/>
</dbReference>
<dbReference type="EC" id="1.1.1.298" evidence="6"/>
<dbReference type="Pfam" id="PF00881">
    <property type="entry name" value="Nitroreductase"/>
    <property type="match status" value="1"/>
</dbReference>
<dbReference type="Gene3D" id="3.40.109.10">
    <property type="entry name" value="NADH Oxidase"/>
    <property type="match status" value="1"/>
</dbReference>
<dbReference type="EMBL" id="CP058905">
    <property type="protein sequence ID" value="QLJ96249.1"/>
    <property type="molecule type" value="Genomic_DNA"/>
</dbReference>
<dbReference type="InterPro" id="IPR000415">
    <property type="entry name" value="Nitroreductase-like"/>
</dbReference>
<keyword evidence="1" id="KW-0285">Flavoprotein</keyword>
<dbReference type="InterPro" id="IPR023936">
    <property type="entry name" value="RutE-like"/>
</dbReference>
<protein>
    <submittedName>
        <fullName evidence="6">Malonic semialdehyde reductase</fullName>
        <ecNumber evidence="6">1.1.1.298</ecNumber>
    </submittedName>
</protein>
<keyword evidence="2" id="KW-0288">FMN</keyword>
<evidence type="ECO:0000256" key="1">
    <source>
        <dbReference type="ARBA" id="ARBA00022630"/>
    </source>
</evidence>
<evidence type="ECO:0000256" key="3">
    <source>
        <dbReference type="ARBA" id="ARBA00022857"/>
    </source>
</evidence>
<evidence type="ECO:0000256" key="4">
    <source>
        <dbReference type="ARBA" id="ARBA00023002"/>
    </source>
</evidence>
<sequence length="204" mass="22684">MTDTATTHLITLHPDAQAQLFTDAHTANTFTDEPVTDEHLRAIHDLAKYPPTAANTQPLRVLYIRPGDARDRLLTHMHEGNRDKTANAPLVAVLAADTDFHEHIPRVLPIRPELRDLLAANPAGRETMARFNATLQIAYWLLAVRAAGLAAGPMAGFDDNGVDREFFADNNWRSLLVVNIGKPGPDAYFPRLPRLDYDDIVRHA</sequence>
<evidence type="ECO:0000259" key="5">
    <source>
        <dbReference type="Pfam" id="PF00881"/>
    </source>
</evidence>
<dbReference type="InterPro" id="IPR029479">
    <property type="entry name" value="Nitroreductase"/>
</dbReference>
<gene>
    <name evidence="6" type="ORF">HZU44_14650</name>
</gene>
<dbReference type="NCBIfam" id="NF003768">
    <property type="entry name" value="PRK05365.1"/>
    <property type="match status" value="1"/>
</dbReference>
<name>A0A7D6CCP6_9ACTN</name>
<accession>A0A7D6CCP6</accession>
<dbReference type="GO" id="GO:0035527">
    <property type="term" value="F:3-hydroxypropionate dehydrogenase (NADP+) activity"/>
    <property type="evidence" value="ECO:0007669"/>
    <property type="project" value="UniProtKB-EC"/>
</dbReference>
<reference evidence="6" key="1">
    <citation type="submission" date="2020-08" db="EMBL/GenBank/DDBJ databases">
        <title>A bifunctional nitrone conjugated secondary metabolite targeting the ribosome.</title>
        <authorList>
            <person name="Limbrick E.M."/>
            <person name="Graf M."/>
            <person name="Derewacz D.K."/>
            <person name="Nguyen F."/>
            <person name="Spraggins J.M."/>
            <person name="Wieland M."/>
            <person name="Ynigez-Gutierrez A.E."/>
            <person name="Reisman B.J."/>
            <person name="Zinshteyn B."/>
            <person name="McCulloch K."/>
            <person name="Iverson T.M."/>
            <person name="Green R."/>
            <person name="Wilson D.N."/>
            <person name="Bachmann B.O."/>
        </authorList>
    </citation>
    <scope>NUCLEOTIDE SEQUENCE</scope>
    <source>
        <strain evidence="6">Africana</strain>
    </source>
</reference>